<keyword evidence="3 6" id="KW-0812">Transmembrane</keyword>
<gene>
    <name evidence="9" type="primary">coxO</name>
    <name evidence="9" type="ORF">GCM10007160_04090</name>
</gene>
<feature type="transmembrane region" description="Helical" evidence="7">
    <location>
        <begin position="161"/>
        <end position="180"/>
    </location>
</feature>
<dbReference type="PANTHER" id="PTHR11403">
    <property type="entry name" value="CYTOCHROME C OXIDASE SUBUNIT III"/>
    <property type="match status" value="1"/>
</dbReference>
<feature type="domain" description="Heme-copper oxidase subunit III family profile" evidence="8">
    <location>
        <begin position="1"/>
        <end position="223"/>
    </location>
</feature>
<comment type="similarity">
    <text evidence="2 6">Belongs to the cytochrome c oxidase subunit 3 family.</text>
</comment>
<dbReference type="InterPro" id="IPR024791">
    <property type="entry name" value="Cyt_c/ubiquinol_Oxase_su3"/>
</dbReference>
<comment type="caution">
    <text evidence="9">The sequence shown here is derived from an EMBL/GenBank/DDBJ whole genome shotgun (WGS) entry which is preliminary data.</text>
</comment>
<keyword evidence="5 7" id="KW-0472">Membrane</keyword>
<keyword evidence="4 7" id="KW-1133">Transmembrane helix</keyword>
<evidence type="ECO:0000256" key="3">
    <source>
        <dbReference type="ARBA" id="ARBA00022692"/>
    </source>
</evidence>
<evidence type="ECO:0000259" key="8">
    <source>
        <dbReference type="PROSITE" id="PS50253"/>
    </source>
</evidence>
<evidence type="ECO:0000256" key="1">
    <source>
        <dbReference type="ARBA" id="ARBA00004141"/>
    </source>
</evidence>
<dbReference type="RefSeq" id="WP_189465647.1">
    <property type="nucleotide sequence ID" value="NZ_BMXS01000001.1"/>
</dbReference>
<dbReference type="InterPro" id="IPR013833">
    <property type="entry name" value="Cyt_c_oxidase_su3_a-hlx"/>
</dbReference>
<name>A0ABQ2YEW8_9GAMM</name>
<dbReference type="Pfam" id="PF00510">
    <property type="entry name" value="COX3"/>
    <property type="match status" value="1"/>
</dbReference>
<dbReference type="SUPFAM" id="SSF81452">
    <property type="entry name" value="Cytochrome c oxidase subunit III-like"/>
    <property type="match status" value="1"/>
</dbReference>
<sequence>MTITLIVLALMMAVFVGWLFSQSINVRPWIAETSRARPLPRIIPPSVTAPRVGLVVFLAVVTSVFALSISAYIMRMEMGTDWRSVPEPGLLWLNTGVLVLASVALQTAWHAAKHGKRPLLRRTLVAGGILTVAFVIGQLVVWRQLSAAGYYMTANPANAFFYLLTALHALHLLGGLVAWGRALNKLYGGAELARVRAGVELCAVYWHFLLLVWAVLFGLVLTT</sequence>
<evidence type="ECO:0000256" key="5">
    <source>
        <dbReference type="ARBA" id="ARBA00023136"/>
    </source>
</evidence>
<evidence type="ECO:0000313" key="10">
    <source>
        <dbReference type="Proteomes" id="UP000653056"/>
    </source>
</evidence>
<feature type="transmembrane region" description="Helical" evidence="7">
    <location>
        <begin position="124"/>
        <end position="141"/>
    </location>
</feature>
<dbReference type="InterPro" id="IPR000298">
    <property type="entry name" value="Cyt_c_oxidase-like_su3"/>
</dbReference>
<evidence type="ECO:0000256" key="7">
    <source>
        <dbReference type="SAM" id="Phobius"/>
    </source>
</evidence>
<evidence type="ECO:0000256" key="2">
    <source>
        <dbReference type="ARBA" id="ARBA00010581"/>
    </source>
</evidence>
<dbReference type="EMBL" id="BMXS01000001">
    <property type="protein sequence ID" value="GGX79848.1"/>
    <property type="molecule type" value="Genomic_DNA"/>
</dbReference>
<feature type="transmembrane region" description="Helical" evidence="7">
    <location>
        <begin position="201"/>
        <end position="221"/>
    </location>
</feature>
<keyword evidence="10" id="KW-1185">Reference proteome</keyword>
<comment type="subcellular location">
    <subcellularLocation>
        <location evidence="6">Cell membrane</location>
        <topology evidence="6">Multi-pass membrane protein</topology>
    </subcellularLocation>
    <subcellularLocation>
        <location evidence="1">Membrane</location>
        <topology evidence="1">Multi-pass membrane protein</topology>
    </subcellularLocation>
</comment>
<reference evidence="10" key="1">
    <citation type="journal article" date="2019" name="Int. J. Syst. Evol. Microbiol.">
        <title>The Global Catalogue of Microorganisms (GCM) 10K type strain sequencing project: providing services to taxonomists for standard genome sequencing and annotation.</title>
        <authorList>
            <consortium name="The Broad Institute Genomics Platform"/>
            <consortium name="The Broad Institute Genome Sequencing Center for Infectious Disease"/>
            <person name="Wu L."/>
            <person name="Ma J."/>
        </authorList>
    </citation>
    <scope>NUCLEOTIDE SEQUENCE [LARGE SCALE GENOMIC DNA]</scope>
    <source>
        <strain evidence="10">KCTC 22228</strain>
    </source>
</reference>
<feature type="transmembrane region" description="Helical" evidence="7">
    <location>
        <begin position="6"/>
        <end position="30"/>
    </location>
</feature>
<feature type="transmembrane region" description="Helical" evidence="7">
    <location>
        <begin position="89"/>
        <end position="112"/>
    </location>
</feature>
<dbReference type="Proteomes" id="UP000653056">
    <property type="component" value="Unassembled WGS sequence"/>
</dbReference>
<organism evidence="9 10">
    <name type="scientific">Litchfieldella qijiaojingensis</name>
    <dbReference type="NCBI Taxonomy" id="980347"/>
    <lineage>
        <taxon>Bacteria</taxon>
        <taxon>Pseudomonadati</taxon>
        <taxon>Pseudomonadota</taxon>
        <taxon>Gammaproteobacteria</taxon>
        <taxon>Oceanospirillales</taxon>
        <taxon>Halomonadaceae</taxon>
        <taxon>Litchfieldella</taxon>
    </lineage>
</organism>
<dbReference type="Gene3D" id="1.20.120.80">
    <property type="entry name" value="Cytochrome c oxidase, subunit III, four-helix bundle"/>
    <property type="match status" value="1"/>
</dbReference>
<proteinExistence type="inferred from homology"/>
<dbReference type="PANTHER" id="PTHR11403:SF10">
    <property type="entry name" value="CYTOCHROME C OXIDASE"/>
    <property type="match status" value="1"/>
</dbReference>
<evidence type="ECO:0000256" key="6">
    <source>
        <dbReference type="RuleBase" id="RU003376"/>
    </source>
</evidence>
<evidence type="ECO:0000256" key="4">
    <source>
        <dbReference type="ARBA" id="ARBA00022989"/>
    </source>
</evidence>
<accession>A0ABQ2YEW8</accession>
<feature type="transmembrane region" description="Helical" evidence="7">
    <location>
        <begin position="51"/>
        <end position="74"/>
    </location>
</feature>
<dbReference type="PROSITE" id="PS50253">
    <property type="entry name" value="COX3"/>
    <property type="match status" value="1"/>
</dbReference>
<evidence type="ECO:0000313" key="9">
    <source>
        <dbReference type="EMBL" id="GGX79848.1"/>
    </source>
</evidence>
<dbReference type="InterPro" id="IPR035973">
    <property type="entry name" value="Cyt_c_oxidase_su3-like_sf"/>
</dbReference>
<protein>
    <submittedName>
        <fullName evidence="9">Cytochrome-c oxidase</fullName>
    </submittedName>
</protein>